<feature type="domain" description="Calcineurin-like phosphoesterase" evidence="1">
    <location>
        <begin position="41"/>
        <end position="217"/>
    </location>
</feature>
<dbReference type="GO" id="GO:0008803">
    <property type="term" value="F:bis(5'-nucleosyl)-tetraphosphatase (symmetrical) activity"/>
    <property type="evidence" value="ECO:0007669"/>
    <property type="project" value="TreeGrafter"/>
</dbReference>
<dbReference type="EMBL" id="FTMP01000012">
    <property type="protein sequence ID" value="SIQ98935.1"/>
    <property type="molecule type" value="Genomic_DNA"/>
</dbReference>
<dbReference type="PANTHER" id="PTHR42850">
    <property type="entry name" value="METALLOPHOSPHOESTERASE"/>
    <property type="match status" value="1"/>
</dbReference>
<dbReference type="Proteomes" id="UP000185841">
    <property type="component" value="Unassembled WGS sequence"/>
</dbReference>
<dbReference type="GO" id="GO:0016791">
    <property type="term" value="F:phosphatase activity"/>
    <property type="evidence" value="ECO:0007669"/>
    <property type="project" value="TreeGrafter"/>
</dbReference>
<accession>A0A1N6X9B1</accession>
<dbReference type="GO" id="GO:0005737">
    <property type="term" value="C:cytoplasm"/>
    <property type="evidence" value="ECO:0007669"/>
    <property type="project" value="TreeGrafter"/>
</dbReference>
<sequence length="268" mass="29965">MLIPTHQGFPASSADHHRPTYLSINLLFACYGPNQKGRDFVVGDIHGEFTLLRRLLTAAGFDEATDRLFSVGDLVDRGRESPMVARWLIRPWFIPVRGNHDQWCIEAGLIEEPPGHRRHGGAWFYDLPEAIRPKLATLLNQLPAAIEVEARDGRRYGIVHAECTHHSWQRFREALEGQLGSSYRNHHLTEAMWRRTRLEVRDTTPVAGIDKVLVGHSVVEDVTELGNVVYLDTGGCFAGGRLTLYELGGAGEIFSVPNPRQVNALAGM</sequence>
<proteinExistence type="predicted"/>
<protein>
    <submittedName>
        <fullName evidence="2">Serine/threonine protein phosphatase 1</fullName>
    </submittedName>
</protein>
<dbReference type="SUPFAM" id="SSF56300">
    <property type="entry name" value="Metallo-dependent phosphatases"/>
    <property type="match status" value="1"/>
</dbReference>
<dbReference type="AlphaFoldDB" id="A0A1N6X9B1"/>
<dbReference type="PANTHER" id="PTHR42850:SF11">
    <property type="entry name" value="BIS(5'-NUCLEOSYL)-TETRAPHOSPHATASE [SYMMETRICAL]"/>
    <property type="match status" value="1"/>
</dbReference>
<evidence type="ECO:0000313" key="2">
    <source>
        <dbReference type="EMBL" id="SIQ98935.1"/>
    </source>
</evidence>
<reference evidence="2 3" key="1">
    <citation type="submission" date="2017-01" db="EMBL/GenBank/DDBJ databases">
        <authorList>
            <person name="Mah S.A."/>
            <person name="Swanson W.J."/>
            <person name="Moy G.W."/>
            <person name="Vacquier V.D."/>
        </authorList>
    </citation>
    <scope>NUCLEOTIDE SEQUENCE [LARGE SCALE GENOMIC DNA]</scope>
    <source>
        <strain evidence="2 3">RU36E</strain>
    </source>
</reference>
<evidence type="ECO:0000313" key="3">
    <source>
        <dbReference type="Proteomes" id="UP000185841"/>
    </source>
</evidence>
<dbReference type="InterPro" id="IPR050126">
    <property type="entry name" value="Ap4A_hydrolase"/>
</dbReference>
<name>A0A1N6X9B1_AQUAC</name>
<dbReference type="RefSeq" id="WP_076429261.1">
    <property type="nucleotide sequence ID" value="NZ_FTMP01000012.1"/>
</dbReference>
<dbReference type="InterPro" id="IPR004843">
    <property type="entry name" value="Calcineurin-like_PHP"/>
</dbReference>
<gene>
    <name evidence="2" type="ORF">SAMN05878282_11236</name>
</gene>
<dbReference type="Pfam" id="PF00149">
    <property type="entry name" value="Metallophos"/>
    <property type="match status" value="1"/>
</dbReference>
<dbReference type="InterPro" id="IPR029052">
    <property type="entry name" value="Metallo-depent_PP-like"/>
</dbReference>
<evidence type="ECO:0000259" key="1">
    <source>
        <dbReference type="Pfam" id="PF00149"/>
    </source>
</evidence>
<dbReference type="GO" id="GO:0110154">
    <property type="term" value="P:RNA decapping"/>
    <property type="evidence" value="ECO:0007669"/>
    <property type="project" value="TreeGrafter"/>
</dbReference>
<dbReference type="Gene3D" id="3.60.21.10">
    <property type="match status" value="1"/>
</dbReference>
<organism evidence="2 3">
    <name type="scientific">Aquipseudomonas alcaligenes</name>
    <name type="common">Pseudomonas alcaligenes</name>
    <dbReference type="NCBI Taxonomy" id="43263"/>
    <lineage>
        <taxon>Bacteria</taxon>
        <taxon>Pseudomonadati</taxon>
        <taxon>Pseudomonadota</taxon>
        <taxon>Gammaproteobacteria</taxon>
        <taxon>Pseudomonadales</taxon>
        <taxon>Pseudomonadaceae</taxon>
        <taxon>Aquipseudomonas</taxon>
    </lineage>
</organism>